<dbReference type="EMBL" id="CP012332">
    <property type="protein sequence ID" value="AKU92834.1"/>
    <property type="molecule type" value="Genomic_DNA"/>
</dbReference>
<gene>
    <name evidence="2" type="ORF">AKJ08_3221</name>
</gene>
<dbReference type="KEGG" id="vin:AKJ08_3221"/>
<evidence type="ECO:0000256" key="1">
    <source>
        <dbReference type="SAM" id="MobiDB-lite"/>
    </source>
</evidence>
<evidence type="ECO:0000313" key="2">
    <source>
        <dbReference type="EMBL" id="AKU92834.1"/>
    </source>
</evidence>
<organism evidence="2 3">
    <name type="scientific">Vulgatibacter incomptus</name>
    <dbReference type="NCBI Taxonomy" id="1391653"/>
    <lineage>
        <taxon>Bacteria</taxon>
        <taxon>Pseudomonadati</taxon>
        <taxon>Myxococcota</taxon>
        <taxon>Myxococcia</taxon>
        <taxon>Myxococcales</taxon>
        <taxon>Cystobacterineae</taxon>
        <taxon>Vulgatibacteraceae</taxon>
        <taxon>Vulgatibacter</taxon>
    </lineage>
</organism>
<evidence type="ECO:0000313" key="3">
    <source>
        <dbReference type="Proteomes" id="UP000055590"/>
    </source>
</evidence>
<protein>
    <submittedName>
        <fullName evidence="2">Uncharacterized protein</fullName>
    </submittedName>
</protein>
<keyword evidence="3" id="KW-1185">Reference proteome</keyword>
<proteinExistence type="predicted"/>
<name>A0A0K1PI96_9BACT</name>
<dbReference type="AlphaFoldDB" id="A0A0K1PI96"/>
<accession>A0A0K1PI96</accession>
<sequence length="44" mass="4449">MEESGRDQSKLWSGPYREGAGDGGFETETAAGSDGEQGPCAGAV</sequence>
<reference evidence="2 3" key="1">
    <citation type="submission" date="2015-08" db="EMBL/GenBank/DDBJ databases">
        <authorList>
            <person name="Babu N.S."/>
            <person name="Beckwith C.J."/>
            <person name="Beseler K.G."/>
            <person name="Brison A."/>
            <person name="Carone J.V."/>
            <person name="Caskin T.P."/>
            <person name="Diamond M."/>
            <person name="Durham M.E."/>
            <person name="Foxe J.M."/>
            <person name="Go M."/>
            <person name="Henderson B.A."/>
            <person name="Jones I.B."/>
            <person name="McGettigan J.A."/>
            <person name="Micheletti S.J."/>
            <person name="Nasrallah M.E."/>
            <person name="Ortiz D."/>
            <person name="Piller C.R."/>
            <person name="Privatt S.R."/>
            <person name="Schneider S.L."/>
            <person name="Sharp S."/>
            <person name="Smith T.C."/>
            <person name="Stanton J.D."/>
            <person name="Ullery H.E."/>
            <person name="Wilson R.J."/>
            <person name="Serrano M.G."/>
            <person name="Buck G."/>
            <person name="Lee V."/>
            <person name="Wang Y."/>
            <person name="Carvalho R."/>
            <person name="Voegtly L."/>
            <person name="Shi R."/>
            <person name="Duckworth R."/>
            <person name="Johnson A."/>
            <person name="Loviza R."/>
            <person name="Walstead R."/>
            <person name="Shah Z."/>
            <person name="Kiflezghi M."/>
            <person name="Wade K."/>
            <person name="Ball S.L."/>
            <person name="Bradley K.W."/>
            <person name="Asai D.J."/>
            <person name="Bowman C.A."/>
            <person name="Russell D.A."/>
            <person name="Pope W.H."/>
            <person name="Jacobs-Sera D."/>
            <person name="Hendrix R.W."/>
            <person name="Hatfull G.F."/>
        </authorList>
    </citation>
    <scope>NUCLEOTIDE SEQUENCE [LARGE SCALE GENOMIC DNA]</scope>
    <source>
        <strain evidence="2 3">DSM 27710</strain>
    </source>
</reference>
<dbReference type="Proteomes" id="UP000055590">
    <property type="component" value="Chromosome"/>
</dbReference>
<feature type="region of interest" description="Disordered" evidence="1">
    <location>
        <begin position="1"/>
        <end position="44"/>
    </location>
</feature>